<sequence>MTRTDPPDLLVSTVHRDIKSPYKNADRHAANPDVAWNALGRQQRYRFSAPDIFSHRLPPQPLAADMPSEVIVPEQKRRTSVLLFGEEGQGFPKGFKRFSLEARSIAAQGVVPCSN</sequence>
<dbReference type="Proteomes" id="UP001219934">
    <property type="component" value="Unassembled WGS sequence"/>
</dbReference>
<comment type="caution">
    <text evidence="1">The sequence shown here is derived from an EMBL/GenBank/DDBJ whole genome shotgun (WGS) entry which is preliminary data.</text>
</comment>
<organism evidence="1 2">
    <name type="scientific">Pogonophryne albipinna</name>
    <dbReference type="NCBI Taxonomy" id="1090488"/>
    <lineage>
        <taxon>Eukaryota</taxon>
        <taxon>Metazoa</taxon>
        <taxon>Chordata</taxon>
        <taxon>Craniata</taxon>
        <taxon>Vertebrata</taxon>
        <taxon>Euteleostomi</taxon>
        <taxon>Actinopterygii</taxon>
        <taxon>Neopterygii</taxon>
        <taxon>Teleostei</taxon>
        <taxon>Neoteleostei</taxon>
        <taxon>Acanthomorphata</taxon>
        <taxon>Eupercaria</taxon>
        <taxon>Perciformes</taxon>
        <taxon>Notothenioidei</taxon>
        <taxon>Pogonophryne</taxon>
    </lineage>
</organism>
<evidence type="ECO:0000313" key="2">
    <source>
        <dbReference type="Proteomes" id="UP001219934"/>
    </source>
</evidence>
<name>A0AAD6A4P1_9TELE</name>
<evidence type="ECO:0000313" key="1">
    <source>
        <dbReference type="EMBL" id="KAJ4918260.1"/>
    </source>
</evidence>
<protein>
    <submittedName>
        <fullName evidence="1">Uncharacterized protein</fullName>
    </submittedName>
</protein>
<proteinExistence type="predicted"/>
<keyword evidence="2" id="KW-1185">Reference proteome</keyword>
<dbReference type="AlphaFoldDB" id="A0AAD6A4P1"/>
<gene>
    <name evidence="1" type="ORF">JOQ06_024527</name>
</gene>
<dbReference type="EMBL" id="JAPTMU010000587">
    <property type="protein sequence ID" value="KAJ4918260.1"/>
    <property type="molecule type" value="Genomic_DNA"/>
</dbReference>
<reference evidence="1" key="1">
    <citation type="submission" date="2022-11" db="EMBL/GenBank/DDBJ databases">
        <title>Chromosome-level genome of Pogonophryne albipinna.</title>
        <authorList>
            <person name="Jo E."/>
        </authorList>
    </citation>
    <scope>NUCLEOTIDE SEQUENCE</scope>
    <source>
        <strain evidence="1">SGF0006</strain>
        <tissue evidence="1">Muscle</tissue>
    </source>
</reference>
<accession>A0AAD6A4P1</accession>